<accession>W6QED9</accession>
<dbReference type="OMA" id="HYPRETD"/>
<gene>
    <name evidence="1" type="ORF">PROQFM164_S03g001115</name>
</gene>
<proteinExistence type="predicted"/>
<reference evidence="1" key="1">
    <citation type="journal article" date="2014" name="Nat. Commun.">
        <title>Multiple recent horizontal transfers of a large genomic region in cheese making fungi.</title>
        <authorList>
            <person name="Cheeseman K."/>
            <person name="Ropars J."/>
            <person name="Renault P."/>
            <person name="Dupont J."/>
            <person name="Gouzy J."/>
            <person name="Branca A."/>
            <person name="Abraham A.L."/>
            <person name="Ceppi M."/>
            <person name="Conseiller E."/>
            <person name="Debuchy R."/>
            <person name="Malagnac F."/>
            <person name="Goarin A."/>
            <person name="Silar P."/>
            <person name="Lacoste S."/>
            <person name="Sallet E."/>
            <person name="Bensimon A."/>
            <person name="Giraud T."/>
            <person name="Brygoo Y."/>
        </authorList>
    </citation>
    <scope>NUCLEOTIDE SEQUENCE [LARGE SCALE GENOMIC DNA]</scope>
    <source>
        <strain evidence="1">FM164</strain>
    </source>
</reference>
<dbReference type="Proteomes" id="UP000030686">
    <property type="component" value="Unassembled WGS sequence"/>
</dbReference>
<sequence length="541" mass="61115">MASQHIQVLTPPSKDATVQAFLQNMRAHNEPGSVPLVFGGGQLHAEMPLLLNVPGAPLPCREPGADFEAVNAHFSAQVHAFFNGLHEIEDMAAKQSPDEPALIDADRGLQPGIYIGNQVIESDPDAWGGDRNCLHRAFHSRRLTVQNVDSLPVLNCVTDLLIVPEEAFTGKPFGMRPVSMRTPLDLATRLPQLRRLLCPWLGEHFPIPFTSKALRIISRVWAGPWRDDRAEFARGVRQAMPLLPSSLTKVRLWFWRPNPYCWDEMDQAEQLPDLIGTSSSINNEFNNVDPVSLGLRELGSCLEELDTCALITPDLFPSGSDALLWIRMRYLRIEFHPYAPDGSWYFSGPRGEDPYPIGFAITREEHYPPGQENDDETHELMSEEKDEYWDDAPDIYDLRQPDMFRIHPIAERVNPLLLAFALSLQRQNMPSLQDAELFTWLTWRPSNVRAEEYEGSDEVPPSSGVEGISIMFRWGVRYEAPAAGGDGKGKVTWHVGEDWRPDDEVIRAFEDLVGGQDGEGNMVWKALEFVEEREQDPQDFL</sequence>
<dbReference type="AlphaFoldDB" id="W6QED9"/>
<dbReference type="OrthoDB" id="5985073at2759"/>
<dbReference type="EMBL" id="HG792017">
    <property type="protein sequence ID" value="CDM34391.1"/>
    <property type="molecule type" value="Genomic_DNA"/>
</dbReference>
<organism evidence="1 2">
    <name type="scientific">Penicillium roqueforti (strain FM164)</name>
    <dbReference type="NCBI Taxonomy" id="1365484"/>
    <lineage>
        <taxon>Eukaryota</taxon>
        <taxon>Fungi</taxon>
        <taxon>Dikarya</taxon>
        <taxon>Ascomycota</taxon>
        <taxon>Pezizomycotina</taxon>
        <taxon>Eurotiomycetes</taxon>
        <taxon>Eurotiomycetidae</taxon>
        <taxon>Eurotiales</taxon>
        <taxon>Aspergillaceae</taxon>
        <taxon>Penicillium</taxon>
    </lineage>
</organism>
<dbReference type="STRING" id="1365484.W6QED9"/>
<name>W6QED9_PENRF</name>
<evidence type="ECO:0000313" key="2">
    <source>
        <dbReference type="Proteomes" id="UP000030686"/>
    </source>
</evidence>
<protein>
    <submittedName>
        <fullName evidence="1">Genomic scaffold, ProqFM164S03</fullName>
    </submittedName>
</protein>
<keyword evidence="2" id="KW-1185">Reference proteome</keyword>
<evidence type="ECO:0000313" key="1">
    <source>
        <dbReference type="EMBL" id="CDM34391.1"/>
    </source>
</evidence>